<accession>A0A402BAX2</accession>
<keyword evidence="2" id="KW-0812">Transmembrane</keyword>
<feature type="compositionally biased region" description="Pro residues" evidence="1">
    <location>
        <begin position="33"/>
        <end position="46"/>
    </location>
</feature>
<gene>
    <name evidence="3" type="ORF">KDA_39630</name>
</gene>
<sequence length="292" mass="30894">MLPARQSQRLPQPPSALATHGQWSQPGLNPPMGYQPPPQIPFQPVPQTPYQAQTGLRISPYKMLVISICVLVVIIGILGVAAINASSKSGKQTNTTQKPAHSYTSIEATSTPVVVNTPTSVVVSTPTPVAVSTVVPEAGFLWCGSECASSGFIDEYPVGWQLTALPISTGMQFINPQQGDQVATFKSQNGATAAADQLLAAEIQTVYASQPGYQAPQAVQAATIGGETWATAGVAYMGANQAKEHVTVCVTVHQGKTFILEFQAPESQFAQVSTAYYNIMIGKFQFIQTGTP</sequence>
<dbReference type="AlphaFoldDB" id="A0A402BAX2"/>
<reference evidence="4" key="1">
    <citation type="submission" date="2018-12" db="EMBL/GenBank/DDBJ databases">
        <title>Tengunoibacter tsumagoiensis gen. nov., sp. nov., Dictyobacter kobayashii sp. nov., D. alpinus sp. nov., and D. joshuensis sp. nov. and description of Dictyobacteraceae fam. nov. within the order Ktedonobacterales isolated from Tengu-no-mugimeshi.</title>
        <authorList>
            <person name="Wang C.M."/>
            <person name="Zheng Y."/>
            <person name="Sakai Y."/>
            <person name="Toyoda A."/>
            <person name="Minakuchi Y."/>
            <person name="Abe K."/>
            <person name="Yokota A."/>
            <person name="Yabe S."/>
        </authorList>
    </citation>
    <scope>NUCLEOTIDE SEQUENCE [LARGE SCALE GENOMIC DNA]</scope>
    <source>
        <strain evidence="4">Uno16</strain>
    </source>
</reference>
<dbReference type="EMBL" id="BIFT01000001">
    <property type="protein sequence ID" value="GCE28479.1"/>
    <property type="molecule type" value="Genomic_DNA"/>
</dbReference>
<feature type="region of interest" description="Disordered" evidence="1">
    <location>
        <begin position="1"/>
        <end position="46"/>
    </location>
</feature>
<comment type="caution">
    <text evidence="3">The sequence shown here is derived from an EMBL/GenBank/DDBJ whole genome shotgun (WGS) entry which is preliminary data.</text>
</comment>
<evidence type="ECO:0000313" key="3">
    <source>
        <dbReference type="EMBL" id="GCE28479.1"/>
    </source>
</evidence>
<evidence type="ECO:0000256" key="1">
    <source>
        <dbReference type="SAM" id="MobiDB-lite"/>
    </source>
</evidence>
<name>A0A402BAX2_9CHLR</name>
<evidence type="ECO:0008006" key="5">
    <source>
        <dbReference type="Google" id="ProtNLM"/>
    </source>
</evidence>
<feature type="compositionally biased region" description="Polar residues" evidence="1">
    <location>
        <begin position="1"/>
        <end position="10"/>
    </location>
</feature>
<dbReference type="Proteomes" id="UP000287171">
    <property type="component" value="Unassembled WGS sequence"/>
</dbReference>
<feature type="transmembrane region" description="Helical" evidence="2">
    <location>
        <begin position="63"/>
        <end position="83"/>
    </location>
</feature>
<keyword evidence="4" id="KW-1185">Reference proteome</keyword>
<organism evidence="3 4">
    <name type="scientific">Dictyobacter alpinus</name>
    <dbReference type="NCBI Taxonomy" id="2014873"/>
    <lineage>
        <taxon>Bacteria</taxon>
        <taxon>Bacillati</taxon>
        <taxon>Chloroflexota</taxon>
        <taxon>Ktedonobacteria</taxon>
        <taxon>Ktedonobacterales</taxon>
        <taxon>Dictyobacteraceae</taxon>
        <taxon>Dictyobacter</taxon>
    </lineage>
</organism>
<protein>
    <recommendedName>
        <fullName evidence="5">PsbP C-terminal domain-containing protein</fullName>
    </recommendedName>
</protein>
<keyword evidence="2" id="KW-1133">Transmembrane helix</keyword>
<evidence type="ECO:0000256" key="2">
    <source>
        <dbReference type="SAM" id="Phobius"/>
    </source>
</evidence>
<evidence type="ECO:0000313" key="4">
    <source>
        <dbReference type="Proteomes" id="UP000287171"/>
    </source>
</evidence>
<proteinExistence type="predicted"/>
<keyword evidence="2" id="KW-0472">Membrane</keyword>